<dbReference type="Gene3D" id="3.40.50.1000">
    <property type="entry name" value="HAD superfamily/HAD-like"/>
    <property type="match status" value="1"/>
</dbReference>
<comment type="catalytic activity">
    <reaction evidence="1">
        <text>2-phosphoglycolate + H2O = glycolate + phosphate</text>
        <dbReference type="Rhea" id="RHEA:14369"/>
        <dbReference type="ChEBI" id="CHEBI:15377"/>
        <dbReference type="ChEBI" id="CHEBI:29805"/>
        <dbReference type="ChEBI" id="CHEBI:43474"/>
        <dbReference type="ChEBI" id="CHEBI:58033"/>
        <dbReference type="EC" id="3.1.3.18"/>
    </reaction>
</comment>
<dbReference type="SFLD" id="SFLDG01129">
    <property type="entry name" value="C1.5:_HAD__Beta-PGM__Phosphata"/>
    <property type="match status" value="1"/>
</dbReference>
<sequence length="238" mass="24655">MNKILRPVSGRADGILFDKDGTLFDFHMTWNAWAGDVIRELASGDPELIVQVAGVIDFDLDAGSILPSSIAIAETNRHIAEAIATVLPDRGVDDIEQFLVDSAASAPLSPAVPLAPFLAGLVGQGLALGVMTNDSEYGARAHLRSAGVEAHFSFVAGFDSGFGAKPAPDPLLAFARSQGLTPSRVAMVGDSIHDLMAGRAAGMQTVGVLTGPASGDDLAPFADMVLPDIGHLPGWLST</sequence>
<dbReference type="EC" id="3.1.3.18" evidence="4"/>
<evidence type="ECO:0000256" key="2">
    <source>
        <dbReference type="ARBA" id="ARBA00004818"/>
    </source>
</evidence>
<evidence type="ECO:0000313" key="5">
    <source>
        <dbReference type="EMBL" id="SLN25524.1"/>
    </source>
</evidence>
<keyword evidence="5" id="KW-0378">Hydrolase</keyword>
<dbReference type="InterPro" id="IPR023214">
    <property type="entry name" value="HAD_sf"/>
</dbReference>
<dbReference type="Proteomes" id="UP000193827">
    <property type="component" value="Unassembled WGS sequence"/>
</dbReference>
<gene>
    <name evidence="5" type="primary">gph_1</name>
    <name evidence="5" type="ORF">PEL8287_01163</name>
</gene>
<dbReference type="SUPFAM" id="SSF56784">
    <property type="entry name" value="HAD-like"/>
    <property type="match status" value="1"/>
</dbReference>
<dbReference type="SFLD" id="SFLDS00003">
    <property type="entry name" value="Haloacid_Dehalogenase"/>
    <property type="match status" value="1"/>
</dbReference>
<reference evidence="5 6" key="1">
    <citation type="submission" date="2017-03" db="EMBL/GenBank/DDBJ databases">
        <authorList>
            <person name="Afonso C.L."/>
            <person name="Miller P.J."/>
            <person name="Scott M.A."/>
            <person name="Spackman E."/>
            <person name="Goraichik I."/>
            <person name="Dimitrov K.M."/>
            <person name="Suarez D.L."/>
            <person name="Swayne D.E."/>
        </authorList>
    </citation>
    <scope>NUCLEOTIDE SEQUENCE [LARGE SCALE GENOMIC DNA]</scope>
    <source>
        <strain evidence="5 6">CECT 8287</strain>
    </source>
</reference>
<proteinExistence type="inferred from homology"/>
<keyword evidence="6" id="KW-1185">Reference proteome</keyword>
<accession>A0A1Y5RU46</accession>
<dbReference type="NCBIfam" id="TIGR01549">
    <property type="entry name" value="HAD-SF-IA-v1"/>
    <property type="match status" value="1"/>
</dbReference>
<organism evidence="5 6">
    <name type="scientific">Roseovarius litorisediminis</name>
    <dbReference type="NCBI Taxonomy" id="1312363"/>
    <lineage>
        <taxon>Bacteria</taxon>
        <taxon>Pseudomonadati</taxon>
        <taxon>Pseudomonadota</taxon>
        <taxon>Alphaproteobacteria</taxon>
        <taxon>Rhodobacterales</taxon>
        <taxon>Roseobacteraceae</taxon>
        <taxon>Roseovarius</taxon>
    </lineage>
</organism>
<dbReference type="PANTHER" id="PTHR43434:SF1">
    <property type="entry name" value="PHOSPHOGLYCOLATE PHOSPHATASE"/>
    <property type="match status" value="1"/>
</dbReference>
<dbReference type="InterPro" id="IPR050155">
    <property type="entry name" value="HAD-like_hydrolase_sf"/>
</dbReference>
<evidence type="ECO:0000256" key="4">
    <source>
        <dbReference type="ARBA" id="ARBA00013078"/>
    </source>
</evidence>
<dbReference type="Pfam" id="PF00702">
    <property type="entry name" value="Hydrolase"/>
    <property type="match status" value="1"/>
</dbReference>
<evidence type="ECO:0000256" key="3">
    <source>
        <dbReference type="ARBA" id="ARBA00006171"/>
    </source>
</evidence>
<dbReference type="GO" id="GO:0005829">
    <property type="term" value="C:cytosol"/>
    <property type="evidence" value="ECO:0007669"/>
    <property type="project" value="TreeGrafter"/>
</dbReference>
<evidence type="ECO:0000313" key="6">
    <source>
        <dbReference type="Proteomes" id="UP000193827"/>
    </source>
</evidence>
<dbReference type="Gene3D" id="1.10.150.240">
    <property type="entry name" value="Putative phosphatase, domain 2"/>
    <property type="match status" value="1"/>
</dbReference>
<evidence type="ECO:0000256" key="1">
    <source>
        <dbReference type="ARBA" id="ARBA00000830"/>
    </source>
</evidence>
<dbReference type="PANTHER" id="PTHR43434">
    <property type="entry name" value="PHOSPHOGLYCOLATE PHOSPHATASE"/>
    <property type="match status" value="1"/>
</dbReference>
<dbReference type="OrthoDB" id="9797743at2"/>
<comment type="similarity">
    <text evidence="3">Belongs to the HAD-like hydrolase superfamily. CbbY/CbbZ/Gph/YieH family.</text>
</comment>
<dbReference type="RefSeq" id="WP_085891388.1">
    <property type="nucleotide sequence ID" value="NZ_FWFL01000002.1"/>
</dbReference>
<dbReference type="EMBL" id="FWFL01000002">
    <property type="protein sequence ID" value="SLN25524.1"/>
    <property type="molecule type" value="Genomic_DNA"/>
</dbReference>
<dbReference type="InterPro" id="IPR023198">
    <property type="entry name" value="PGP-like_dom2"/>
</dbReference>
<dbReference type="GO" id="GO:0008967">
    <property type="term" value="F:phosphoglycolate phosphatase activity"/>
    <property type="evidence" value="ECO:0007669"/>
    <property type="project" value="UniProtKB-EC"/>
</dbReference>
<dbReference type="AlphaFoldDB" id="A0A1Y5RU46"/>
<dbReference type="InterPro" id="IPR036412">
    <property type="entry name" value="HAD-like_sf"/>
</dbReference>
<name>A0A1Y5RU46_9RHOB</name>
<dbReference type="InterPro" id="IPR006439">
    <property type="entry name" value="HAD-SF_hydro_IA"/>
</dbReference>
<dbReference type="GO" id="GO:0006281">
    <property type="term" value="P:DNA repair"/>
    <property type="evidence" value="ECO:0007669"/>
    <property type="project" value="TreeGrafter"/>
</dbReference>
<comment type="pathway">
    <text evidence="2">Organic acid metabolism; glycolate biosynthesis; glycolate from 2-phosphoglycolate: step 1/1.</text>
</comment>
<protein>
    <recommendedName>
        <fullName evidence="4">phosphoglycolate phosphatase</fullName>
        <ecNumber evidence="4">3.1.3.18</ecNumber>
    </recommendedName>
</protein>